<dbReference type="Gene3D" id="3.30.40.10">
    <property type="entry name" value="Zinc/RING finger domain, C3HC4 (zinc finger)"/>
    <property type="match status" value="2"/>
</dbReference>
<dbReference type="GO" id="GO:0006357">
    <property type="term" value="P:regulation of transcription by RNA polymerase II"/>
    <property type="evidence" value="ECO:0007669"/>
    <property type="project" value="TreeGrafter"/>
</dbReference>
<evidence type="ECO:0000313" key="7">
    <source>
        <dbReference type="Proteomes" id="UP000593564"/>
    </source>
</evidence>
<dbReference type="PROSITE" id="PS50016">
    <property type="entry name" value="ZF_PHD_2"/>
    <property type="match status" value="1"/>
</dbReference>
<dbReference type="PANTHER" id="PTHR13793:SF148">
    <property type="entry name" value="RING_FYVE_PHD ZINC FINGER SUPERFAMILY PROTEIN"/>
    <property type="match status" value="1"/>
</dbReference>
<evidence type="ECO:0000256" key="4">
    <source>
        <dbReference type="PROSITE-ProRule" id="PRU00146"/>
    </source>
</evidence>
<reference evidence="7" key="1">
    <citation type="journal article" date="2020" name="Nat. Commun.">
        <title>Genome assembly of wild tea tree DASZ reveals pedigree and selection history of tea varieties.</title>
        <authorList>
            <person name="Zhang W."/>
            <person name="Zhang Y."/>
            <person name="Qiu H."/>
            <person name="Guo Y."/>
            <person name="Wan H."/>
            <person name="Zhang X."/>
            <person name="Scossa F."/>
            <person name="Alseekh S."/>
            <person name="Zhang Q."/>
            <person name="Wang P."/>
            <person name="Xu L."/>
            <person name="Schmidt M.H."/>
            <person name="Jia X."/>
            <person name="Li D."/>
            <person name="Zhu A."/>
            <person name="Guo F."/>
            <person name="Chen W."/>
            <person name="Ni D."/>
            <person name="Usadel B."/>
            <person name="Fernie A.R."/>
            <person name="Wen W."/>
        </authorList>
    </citation>
    <scope>NUCLEOTIDE SEQUENCE [LARGE SCALE GENOMIC DNA]</scope>
    <source>
        <strain evidence="7">cv. G240</strain>
    </source>
</reference>
<comment type="caution">
    <text evidence="6">The sequence shown here is derived from an EMBL/GenBank/DDBJ whole genome shotgun (WGS) entry which is preliminary data.</text>
</comment>
<feature type="domain" description="PHD-type" evidence="5">
    <location>
        <begin position="64"/>
        <end position="117"/>
    </location>
</feature>
<dbReference type="SUPFAM" id="SSF57903">
    <property type="entry name" value="FYVE/PHD zinc finger"/>
    <property type="match status" value="1"/>
</dbReference>
<dbReference type="AlphaFoldDB" id="A0A7J7FW88"/>
<reference evidence="6 7" key="2">
    <citation type="submission" date="2020-07" db="EMBL/GenBank/DDBJ databases">
        <title>Genome assembly of wild tea tree DASZ reveals pedigree and selection history of tea varieties.</title>
        <authorList>
            <person name="Zhang W."/>
        </authorList>
    </citation>
    <scope>NUCLEOTIDE SEQUENCE [LARGE SCALE GENOMIC DNA]</scope>
    <source>
        <strain evidence="7">cv. G240</strain>
        <tissue evidence="6">Leaf</tissue>
    </source>
</reference>
<keyword evidence="2 4" id="KW-0863">Zinc-finger</keyword>
<dbReference type="InterPro" id="IPR019787">
    <property type="entry name" value="Znf_PHD-finger"/>
</dbReference>
<keyword evidence="3" id="KW-0862">Zinc</keyword>
<sequence>MDLDFRIGFGFQSIDSKLMEKSAEEVHTVKAFGWAARDHSGVLSPFETEKSGGVGDHGDDDDDGIECAVCECTDGDPSDTIVFCDGCDLMVHSTCYGSPLINGVPGGDWFCTQCLASQSPKNGNAKPFSCFSCCLCPVTGGAMKPTKDGRWAHIVCALFVREGVDCPEVPHRRWEQSCYVCSTASGCAIDCSELRCPLSFRVTCGLKEHLRIEYREGMNKEAIVSGFCKNWLWKKIG</sequence>
<dbReference type="Proteomes" id="UP000593564">
    <property type="component" value="Unassembled WGS sequence"/>
</dbReference>
<evidence type="ECO:0000256" key="1">
    <source>
        <dbReference type="ARBA" id="ARBA00022723"/>
    </source>
</evidence>
<gene>
    <name evidence="6" type="ORF">HYC85_028783</name>
</gene>
<accession>A0A7J7FW88</accession>
<keyword evidence="7" id="KW-1185">Reference proteome</keyword>
<protein>
    <recommendedName>
        <fullName evidence="5">PHD-type domain-containing protein</fullName>
    </recommendedName>
</protein>
<keyword evidence="1" id="KW-0479">Metal-binding</keyword>
<dbReference type="InterPro" id="IPR011011">
    <property type="entry name" value="Znf_FYVE_PHD"/>
</dbReference>
<organism evidence="6 7">
    <name type="scientific">Camellia sinensis</name>
    <name type="common">Tea plant</name>
    <name type="synonym">Thea sinensis</name>
    <dbReference type="NCBI Taxonomy" id="4442"/>
    <lineage>
        <taxon>Eukaryota</taxon>
        <taxon>Viridiplantae</taxon>
        <taxon>Streptophyta</taxon>
        <taxon>Embryophyta</taxon>
        <taxon>Tracheophyta</taxon>
        <taxon>Spermatophyta</taxon>
        <taxon>Magnoliopsida</taxon>
        <taxon>eudicotyledons</taxon>
        <taxon>Gunneridae</taxon>
        <taxon>Pentapetalae</taxon>
        <taxon>asterids</taxon>
        <taxon>Ericales</taxon>
        <taxon>Theaceae</taxon>
        <taxon>Camellia</taxon>
    </lineage>
</organism>
<evidence type="ECO:0000259" key="5">
    <source>
        <dbReference type="PROSITE" id="PS50016"/>
    </source>
</evidence>
<dbReference type="Pfam" id="PF13832">
    <property type="entry name" value="zf-HC5HC2H_2"/>
    <property type="match status" value="1"/>
</dbReference>
<dbReference type="PANTHER" id="PTHR13793">
    <property type="entry name" value="PHD FINGER PROTEINS"/>
    <property type="match status" value="1"/>
</dbReference>
<dbReference type="Pfam" id="PF00628">
    <property type="entry name" value="PHD"/>
    <property type="match status" value="1"/>
</dbReference>
<dbReference type="InterPro" id="IPR001965">
    <property type="entry name" value="Znf_PHD"/>
</dbReference>
<name>A0A7J7FW88_CAMSI</name>
<dbReference type="InterPro" id="IPR013083">
    <property type="entry name" value="Znf_RING/FYVE/PHD"/>
</dbReference>
<dbReference type="EMBL" id="JACBKZ010000014">
    <property type="protein sequence ID" value="KAF5932612.1"/>
    <property type="molecule type" value="Genomic_DNA"/>
</dbReference>
<evidence type="ECO:0000256" key="2">
    <source>
        <dbReference type="ARBA" id="ARBA00022771"/>
    </source>
</evidence>
<dbReference type="GO" id="GO:0008270">
    <property type="term" value="F:zinc ion binding"/>
    <property type="evidence" value="ECO:0007669"/>
    <property type="project" value="UniProtKB-KW"/>
</dbReference>
<evidence type="ECO:0000313" key="6">
    <source>
        <dbReference type="EMBL" id="KAF5932612.1"/>
    </source>
</evidence>
<proteinExistence type="predicted"/>
<dbReference type="SMART" id="SM00249">
    <property type="entry name" value="PHD"/>
    <property type="match status" value="1"/>
</dbReference>
<dbReference type="InterPro" id="IPR050701">
    <property type="entry name" value="Histone_Mod_Regulator"/>
</dbReference>
<evidence type="ECO:0000256" key="3">
    <source>
        <dbReference type="ARBA" id="ARBA00022833"/>
    </source>
</evidence>